<dbReference type="Proteomes" id="UP000011939">
    <property type="component" value="Unassembled WGS sequence"/>
</dbReference>
<comment type="caution">
    <text evidence="1">The sequence shown here is derived from an EMBL/GenBank/DDBJ whole genome shotgun (WGS) entry which is preliminary data.</text>
</comment>
<dbReference type="PATRIC" id="fig|1244083.3.peg.1349"/>
<name>M5IR72_9BACT</name>
<protein>
    <submittedName>
        <fullName evidence="1">Uncharacterized protein</fullName>
    </submittedName>
</protein>
<dbReference type="AlphaFoldDB" id="M5IR72"/>
<dbReference type="EMBL" id="AMZQ01000008">
    <property type="protein sequence ID" value="EKU10983.1"/>
    <property type="molecule type" value="Genomic_DNA"/>
</dbReference>
<accession>M5IR72</accession>
<sequence>MNLLSDNVSNITIKRRFVWLDAVFNFLSHKYCFYLEANLH</sequence>
<dbReference type="STRING" id="1244083.CSUNSWCD_2106"/>
<reference evidence="1 2" key="1">
    <citation type="journal article" date="2013" name="Genome Announc.">
        <title>Genome Sequence of Campylobacter showae UNSWCD, Isolated from a Patient with Crohn's Disease.</title>
        <authorList>
            <person name="Tay A.P."/>
            <person name="Kaakoush N.O."/>
            <person name="Deshpande N.P."/>
            <person name="Chen Z."/>
            <person name="Mitchell H."/>
            <person name="Wilkins M.R."/>
        </authorList>
    </citation>
    <scope>NUCLEOTIDE SEQUENCE [LARGE SCALE GENOMIC DNA]</scope>
    <source>
        <strain evidence="1 2">CSUNSWCD</strain>
    </source>
</reference>
<proteinExistence type="predicted"/>
<gene>
    <name evidence="1" type="ORF">CSUNSWCD_2106</name>
</gene>
<evidence type="ECO:0000313" key="1">
    <source>
        <dbReference type="EMBL" id="EKU10983.1"/>
    </source>
</evidence>
<evidence type="ECO:0000313" key="2">
    <source>
        <dbReference type="Proteomes" id="UP000011939"/>
    </source>
</evidence>
<organism evidence="1 2">
    <name type="scientific">Campylobacter showae CSUNSWCD</name>
    <dbReference type="NCBI Taxonomy" id="1244083"/>
    <lineage>
        <taxon>Bacteria</taxon>
        <taxon>Pseudomonadati</taxon>
        <taxon>Campylobacterota</taxon>
        <taxon>Epsilonproteobacteria</taxon>
        <taxon>Campylobacterales</taxon>
        <taxon>Campylobacteraceae</taxon>
        <taxon>Campylobacter</taxon>
    </lineage>
</organism>